<gene>
    <name evidence="1" type="ORF">LIER_32931</name>
</gene>
<dbReference type="Proteomes" id="UP001454036">
    <property type="component" value="Unassembled WGS sequence"/>
</dbReference>
<evidence type="ECO:0000313" key="1">
    <source>
        <dbReference type="EMBL" id="GAA0185643.1"/>
    </source>
</evidence>
<dbReference type="EMBL" id="BAABME010012923">
    <property type="protein sequence ID" value="GAA0185643.1"/>
    <property type="molecule type" value="Genomic_DNA"/>
</dbReference>
<evidence type="ECO:0008006" key="3">
    <source>
        <dbReference type="Google" id="ProtNLM"/>
    </source>
</evidence>
<organism evidence="1 2">
    <name type="scientific">Lithospermum erythrorhizon</name>
    <name type="common">Purple gromwell</name>
    <name type="synonym">Lithospermum officinale var. erythrorhizon</name>
    <dbReference type="NCBI Taxonomy" id="34254"/>
    <lineage>
        <taxon>Eukaryota</taxon>
        <taxon>Viridiplantae</taxon>
        <taxon>Streptophyta</taxon>
        <taxon>Embryophyta</taxon>
        <taxon>Tracheophyta</taxon>
        <taxon>Spermatophyta</taxon>
        <taxon>Magnoliopsida</taxon>
        <taxon>eudicotyledons</taxon>
        <taxon>Gunneridae</taxon>
        <taxon>Pentapetalae</taxon>
        <taxon>asterids</taxon>
        <taxon>lamiids</taxon>
        <taxon>Boraginales</taxon>
        <taxon>Boraginaceae</taxon>
        <taxon>Boraginoideae</taxon>
        <taxon>Lithospermeae</taxon>
        <taxon>Lithospermum</taxon>
    </lineage>
</organism>
<evidence type="ECO:0000313" key="2">
    <source>
        <dbReference type="Proteomes" id="UP001454036"/>
    </source>
</evidence>
<name>A0AAV3RVA9_LITER</name>
<sequence length="145" mass="17320">MWYLSLEGEELEEVFVPEVAYDKVEEKFQFSLIGKVLTNKTFHRWEAEMLVDQFSFETIPCWVQVWNLPLGYVNMIMGQAVGAHIKKVMEVDRRSIEYEKLCDVCLYCGMLGHEYYNCDGKFNDTTHRVIKDNKYDSWFLVHRER</sequence>
<accession>A0AAV3RVA9</accession>
<proteinExistence type="predicted"/>
<protein>
    <recommendedName>
        <fullName evidence="3">DUF4283 domain-containing protein</fullName>
    </recommendedName>
</protein>
<comment type="caution">
    <text evidence="1">The sequence shown here is derived from an EMBL/GenBank/DDBJ whole genome shotgun (WGS) entry which is preliminary data.</text>
</comment>
<reference evidence="1 2" key="1">
    <citation type="submission" date="2024-01" db="EMBL/GenBank/DDBJ databases">
        <title>The complete chloroplast genome sequence of Lithospermum erythrorhizon: insights into the phylogenetic relationship among Boraginaceae species and the maternal lineages of purple gromwells.</title>
        <authorList>
            <person name="Okada T."/>
            <person name="Watanabe K."/>
        </authorList>
    </citation>
    <scope>NUCLEOTIDE SEQUENCE [LARGE SCALE GENOMIC DNA]</scope>
</reference>
<dbReference type="PANTHER" id="PTHR31286">
    <property type="entry name" value="GLYCINE-RICH CELL WALL STRUCTURAL PROTEIN 1.8-LIKE"/>
    <property type="match status" value="1"/>
</dbReference>
<dbReference type="PANTHER" id="PTHR31286:SF167">
    <property type="entry name" value="OS09G0268800 PROTEIN"/>
    <property type="match status" value="1"/>
</dbReference>
<dbReference type="InterPro" id="IPR040256">
    <property type="entry name" value="At4g02000-like"/>
</dbReference>
<keyword evidence="2" id="KW-1185">Reference proteome</keyword>
<dbReference type="AlphaFoldDB" id="A0AAV3RVA9"/>